<dbReference type="EMBL" id="NFSB01000069">
    <property type="protein sequence ID" value="OUM34777.1"/>
    <property type="molecule type" value="Genomic_DNA"/>
</dbReference>
<dbReference type="AlphaFoldDB" id="A0A1Y3L991"/>
<organism evidence="1 2">
    <name type="scientific">Pseudomonas putida</name>
    <name type="common">Arthrobacter siderocapsulatus</name>
    <dbReference type="NCBI Taxonomy" id="303"/>
    <lineage>
        <taxon>Bacteria</taxon>
        <taxon>Pseudomonadati</taxon>
        <taxon>Pseudomonadota</taxon>
        <taxon>Gammaproteobacteria</taxon>
        <taxon>Pseudomonadales</taxon>
        <taxon>Pseudomonadaceae</taxon>
        <taxon>Pseudomonas</taxon>
    </lineage>
</organism>
<comment type="caution">
    <text evidence="1">The sequence shown here is derived from an EMBL/GenBank/DDBJ whole genome shotgun (WGS) entry which is preliminary data.</text>
</comment>
<accession>A0A1Y3L991</accession>
<dbReference type="Proteomes" id="UP000196082">
    <property type="component" value="Unassembled WGS sequence"/>
</dbReference>
<reference evidence="1 2" key="1">
    <citation type="submission" date="2017-05" db="EMBL/GenBank/DDBJ databases">
        <title>Whole genome sequence of Pseudomonas putida isolate 1312 commercialized as a biostimulant.</title>
        <authorList>
            <person name="Crovadore J."/>
            <person name="Blanc P."/>
            <person name="Chablais R."/>
            <person name="Cochard B."/>
            <person name="Grizard D."/>
            <person name="Lefort F."/>
        </authorList>
    </citation>
    <scope>NUCLEOTIDE SEQUENCE [LARGE SCALE GENOMIC DNA]</scope>
    <source>
        <strain evidence="1 2">1312</strain>
    </source>
</reference>
<evidence type="ECO:0000313" key="1">
    <source>
        <dbReference type="EMBL" id="OUM34777.1"/>
    </source>
</evidence>
<sequence length="72" mass="8192">MTDRIRPTMASHSLDLPAICDVCGKGRSTRRHMKCSQIRQRREGDKWAAYMANVAAKRAMSKRTIARRGDSE</sequence>
<gene>
    <name evidence="1" type="ORF">B8W72_09955</name>
</gene>
<protein>
    <submittedName>
        <fullName evidence="1">Uncharacterized protein</fullName>
    </submittedName>
</protein>
<name>A0A1Y3L991_PSEPU</name>
<evidence type="ECO:0000313" key="2">
    <source>
        <dbReference type="Proteomes" id="UP000196082"/>
    </source>
</evidence>
<proteinExistence type="predicted"/>